<sequence length="100" mass="11034">MNRKSASHNTQLRALQLALSVRNLALDLTALSLARRRSLFTLATGHGKVYWNPLPDLLRLPFNMPIPAATKTCPEVTLPVFNSSSTLSTVFQTEISSVRV</sequence>
<dbReference type="Proteomes" id="UP000822688">
    <property type="component" value="Chromosome V"/>
</dbReference>
<protein>
    <submittedName>
        <fullName evidence="1">Uncharacterized protein</fullName>
    </submittedName>
</protein>
<dbReference type="AlphaFoldDB" id="A0A8T0HN65"/>
<evidence type="ECO:0000313" key="1">
    <source>
        <dbReference type="EMBL" id="KAG0572266.1"/>
    </source>
</evidence>
<keyword evidence="2" id="KW-1185">Reference proteome</keyword>
<proteinExistence type="predicted"/>
<organism evidence="1 2">
    <name type="scientific">Ceratodon purpureus</name>
    <name type="common">Fire moss</name>
    <name type="synonym">Dicranum purpureum</name>
    <dbReference type="NCBI Taxonomy" id="3225"/>
    <lineage>
        <taxon>Eukaryota</taxon>
        <taxon>Viridiplantae</taxon>
        <taxon>Streptophyta</taxon>
        <taxon>Embryophyta</taxon>
        <taxon>Bryophyta</taxon>
        <taxon>Bryophytina</taxon>
        <taxon>Bryopsida</taxon>
        <taxon>Dicranidae</taxon>
        <taxon>Pseudoditrichales</taxon>
        <taxon>Ditrichaceae</taxon>
        <taxon>Ceratodon</taxon>
    </lineage>
</organism>
<name>A0A8T0HN65_CERPU</name>
<gene>
    <name evidence="1" type="ORF">KC19_VG080200</name>
</gene>
<dbReference type="EMBL" id="CM026426">
    <property type="protein sequence ID" value="KAG0572266.1"/>
    <property type="molecule type" value="Genomic_DNA"/>
</dbReference>
<accession>A0A8T0HN65</accession>
<reference evidence="1" key="1">
    <citation type="submission" date="2020-06" db="EMBL/GenBank/DDBJ databases">
        <title>WGS assembly of Ceratodon purpureus strain R40.</title>
        <authorList>
            <person name="Carey S.B."/>
            <person name="Jenkins J."/>
            <person name="Shu S."/>
            <person name="Lovell J.T."/>
            <person name="Sreedasyam A."/>
            <person name="Maumus F."/>
            <person name="Tiley G.P."/>
            <person name="Fernandez-Pozo N."/>
            <person name="Barry K."/>
            <person name="Chen C."/>
            <person name="Wang M."/>
            <person name="Lipzen A."/>
            <person name="Daum C."/>
            <person name="Saski C.A."/>
            <person name="Payton A.C."/>
            <person name="Mcbreen J.C."/>
            <person name="Conrad R.E."/>
            <person name="Kollar L.M."/>
            <person name="Olsson S."/>
            <person name="Huttunen S."/>
            <person name="Landis J.B."/>
            <person name="Wickett N.J."/>
            <person name="Johnson M.G."/>
            <person name="Rensing S.A."/>
            <person name="Grimwood J."/>
            <person name="Schmutz J."/>
            <person name="Mcdaniel S.F."/>
        </authorList>
    </citation>
    <scope>NUCLEOTIDE SEQUENCE</scope>
    <source>
        <strain evidence="1">R40</strain>
    </source>
</reference>
<comment type="caution">
    <text evidence="1">The sequence shown here is derived from an EMBL/GenBank/DDBJ whole genome shotgun (WGS) entry which is preliminary data.</text>
</comment>
<evidence type="ECO:0000313" key="2">
    <source>
        <dbReference type="Proteomes" id="UP000822688"/>
    </source>
</evidence>